<evidence type="ECO:0000313" key="1">
    <source>
        <dbReference type="EMBL" id="MBC8755569.1"/>
    </source>
</evidence>
<accession>A0ABR7QB73</accession>
<dbReference type="EMBL" id="JACGWS010000007">
    <property type="protein sequence ID" value="MBC8755569.1"/>
    <property type="molecule type" value="Genomic_DNA"/>
</dbReference>
<comment type="caution">
    <text evidence="1">The sequence shown here is derived from an EMBL/GenBank/DDBJ whole genome shotgun (WGS) entry which is preliminary data.</text>
</comment>
<proteinExistence type="predicted"/>
<sequence length="66" mass="7429">MKKKNGNGLTFKKNVISNLETSTVIGGVTGRTCNLTNKYYNTCYDTNCEATWWDCTSDNTVRVCDH</sequence>
<name>A0ABR7QB73_9FLAO</name>
<dbReference type="RefSeq" id="WP_187562619.1">
    <property type="nucleotide sequence ID" value="NZ_JACGWS010000007.1"/>
</dbReference>
<reference evidence="1 2" key="1">
    <citation type="submission" date="2020-07" db="EMBL/GenBank/DDBJ databases">
        <title>Description of Kordia aestuariivivens sp. nov., isolated from a tidal flat.</title>
        <authorList>
            <person name="Park S."/>
            <person name="Yoon J.-H."/>
        </authorList>
    </citation>
    <scope>NUCLEOTIDE SEQUENCE [LARGE SCALE GENOMIC DNA]</scope>
    <source>
        <strain evidence="1 2">YSTF-M3</strain>
    </source>
</reference>
<dbReference type="Proteomes" id="UP000619238">
    <property type="component" value="Unassembled WGS sequence"/>
</dbReference>
<evidence type="ECO:0008006" key="3">
    <source>
        <dbReference type="Google" id="ProtNLM"/>
    </source>
</evidence>
<keyword evidence="2" id="KW-1185">Reference proteome</keyword>
<gene>
    <name evidence="1" type="ORF">H2O64_12905</name>
</gene>
<evidence type="ECO:0000313" key="2">
    <source>
        <dbReference type="Proteomes" id="UP000619238"/>
    </source>
</evidence>
<protein>
    <recommendedName>
        <fullName evidence="3">Natural product</fullName>
    </recommendedName>
</protein>
<organism evidence="1 2">
    <name type="scientific">Kordia aestuariivivens</name>
    <dbReference type="NCBI Taxonomy" id="2759037"/>
    <lineage>
        <taxon>Bacteria</taxon>
        <taxon>Pseudomonadati</taxon>
        <taxon>Bacteroidota</taxon>
        <taxon>Flavobacteriia</taxon>
        <taxon>Flavobacteriales</taxon>
        <taxon>Flavobacteriaceae</taxon>
        <taxon>Kordia</taxon>
    </lineage>
</organism>